<dbReference type="AlphaFoldDB" id="A0A1G9V288"/>
<accession>A0A1G9V288</accession>
<evidence type="ECO:0000313" key="1">
    <source>
        <dbReference type="EMBL" id="SDM66157.1"/>
    </source>
</evidence>
<evidence type="ECO:0000313" key="2">
    <source>
        <dbReference type="Proteomes" id="UP000199440"/>
    </source>
</evidence>
<dbReference type="EMBL" id="FNGV01000012">
    <property type="protein sequence ID" value="SDM66157.1"/>
    <property type="molecule type" value="Genomic_DNA"/>
</dbReference>
<dbReference type="GO" id="GO:0016740">
    <property type="term" value="F:transferase activity"/>
    <property type="evidence" value="ECO:0007669"/>
    <property type="project" value="UniProtKB-KW"/>
</dbReference>
<protein>
    <submittedName>
        <fullName evidence="1">Nucleotidyl transferase AbiEii toxin, Type IV TA system</fullName>
    </submittedName>
</protein>
<dbReference type="Pfam" id="PF08843">
    <property type="entry name" value="AbiEii"/>
    <property type="match status" value="1"/>
</dbReference>
<name>A0A1G9V288_9FLAO</name>
<dbReference type="Proteomes" id="UP000199440">
    <property type="component" value="Unassembled WGS sequence"/>
</dbReference>
<dbReference type="OrthoDB" id="114489at2"/>
<reference evidence="1 2" key="1">
    <citation type="submission" date="2016-10" db="EMBL/GenBank/DDBJ databases">
        <authorList>
            <person name="de Groot N.N."/>
        </authorList>
    </citation>
    <scope>NUCLEOTIDE SEQUENCE [LARGE SCALE GENOMIC DNA]</scope>
    <source>
        <strain evidence="1 2">DSM 19886</strain>
    </source>
</reference>
<keyword evidence="2" id="KW-1185">Reference proteome</keyword>
<dbReference type="STRING" id="192904.SAMN04488514_11278"/>
<keyword evidence="1" id="KW-0808">Transferase</keyword>
<organism evidence="1 2">
    <name type="scientific">Kriegella aquimaris</name>
    <dbReference type="NCBI Taxonomy" id="192904"/>
    <lineage>
        <taxon>Bacteria</taxon>
        <taxon>Pseudomonadati</taxon>
        <taxon>Bacteroidota</taxon>
        <taxon>Flavobacteriia</taxon>
        <taxon>Flavobacteriales</taxon>
        <taxon>Flavobacteriaceae</taxon>
        <taxon>Kriegella</taxon>
    </lineage>
</organism>
<sequence>MLKNTLTNRLATMKVALALGELNEQVVYVGGAMVSLYIDDDAAEDIRPTKDIDLTFQIATYAKLEQLREDLVAKGFSQSAEDTVTCRFHYDDLLIDVMATETVGWAPSNPWFEKGFDKAIAVALEDIIIKVLPLPYFLATKMEAFFDRGIKDIYASHDLEDLVYLFNYTTDIETQVLASDEELKLYLSEKLENLTENRTIMTAIRGSLYYEQADERMEIIKERFQNIIDGI</sequence>
<proteinExistence type="predicted"/>
<dbReference type="InterPro" id="IPR014942">
    <property type="entry name" value="AbiEii"/>
</dbReference>
<gene>
    <name evidence="1" type="ORF">SAMN04488514_11278</name>
</gene>